<dbReference type="EC" id="2.4.2.-" evidence="1"/>
<evidence type="ECO:0000256" key="2">
    <source>
        <dbReference type="SAM" id="MobiDB-lite"/>
    </source>
</evidence>
<evidence type="ECO:0000256" key="1">
    <source>
        <dbReference type="RuleBase" id="RU362114"/>
    </source>
</evidence>
<dbReference type="OrthoDB" id="432659at2759"/>
<evidence type="ECO:0000313" key="5">
    <source>
        <dbReference type="Proteomes" id="UP000604046"/>
    </source>
</evidence>
<proteinExistence type="predicted"/>
<accession>A0A812LT72</accession>
<gene>
    <name evidence="4" type="primary">psbU</name>
    <name evidence="4" type="ORF">SNAT2548_LOCUS12332</name>
</gene>
<keyword evidence="1" id="KW-0328">Glycosyltransferase</keyword>
<protein>
    <recommendedName>
        <fullName evidence="1">Poly [ADP-ribose] polymerase</fullName>
        <shortName evidence="1">PARP</shortName>
        <ecNumber evidence="1">2.4.2.-</ecNumber>
    </recommendedName>
</protein>
<keyword evidence="1" id="KW-0808">Transferase</keyword>
<feature type="region of interest" description="Disordered" evidence="2">
    <location>
        <begin position="53"/>
        <end position="76"/>
    </location>
</feature>
<sequence>MDEPGGHYDSVRGLLLCRVCLGKFHYTLDREPSAIDKYKSGECDRFLARSSTVADGSKGTPDIKLEEPQESGTIGDRAKSVHTYREMVVYDEDQVYPEYLVLYERLQKGETPELPPKDVPFLPLGERFLWLSETVLPLFPLRDADSVAVLRFGGLLSLRAFFRLPKPSLRAKVRAAIAARLHLATQGRVRQVSGLVGSGHLCMKPMYCGMPAQG</sequence>
<dbReference type="Pfam" id="PF00644">
    <property type="entry name" value="PARP"/>
    <property type="match status" value="1"/>
</dbReference>
<reference evidence="4" key="1">
    <citation type="submission" date="2021-02" db="EMBL/GenBank/DDBJ databases">
        <authorList>
            <person name="Dougan E. K."/>
            <person name="Rhodes N."/>
            <person name="Thang M."/>
            <person name="Chan C."/>
        </authorList>
    </citation>
    <scope>NUCLEOTIDE SEQUENCE</scope>
</reference>
<name>A0A812LT72_9DINO</name>
<dbReference type="InterPro" id="IPR012317">
    <property type="entry name" value="Poly(ADP-ribose)pol_cat_dom"/>
</dbReference>
<dbReference type="Gene3D" id="3.90.228.10">
    <property type="match status" value="1"/>
</dbReference>
<dbReference type="EMBL" id="CAJNDS010001180">
    <property type="protein sequence ID" value="CAE7250695.1"/>
    <property type="molecule type" value="Genomic_DNA"/>
</dbReference>
<organism evidence="4 5">
    <name type="scientific">Symbiodinium natans</name>
    <dbReference type="NCBI Taxonomy" id="878477"/>
    <lineage>
        <taxon>Eukaryota</taxon>
        <taxon>Sar</taxon>
        <taxon>Alveolata</taxon>
        <taxon>Dinophyceae</taxon>
        <taxon>Suessiales</taxon>
        <taxon>Symbiodiniaceae</taxon>
        <taxon>Symbiodinium</taxon>
    </lineage>
</organism>
<dbReference type="PROSITE" id="PS51059">
    <property type="entry name" value="PARP_CATALYTIC"/>
    <property type="match status" value="1"/>
</dbReference>
<keyword evidence="5" id="KW-1185">Reference proteome</keyword>
<evidence type="ECO:0000259" key="3">
    <source>
        <dbReference type="PROSITE" id="PS51059"/>
    </source>
</evidence>
<dbReference type="Proteomes" id="UP000604046">
    <property type="component" value="Unassembled WGS sequence"/>
</dbReference>
<comment type="caution">
    <text evidence="4">The sequence shown here is derived from an EMBL/GenBank/DDBJ whole genome shotgun (WGS) entry which is preliminary data.</text>
</comment>
<dbReference type="AlphaFoldDB" id="A0A812LT72"/>
<dbReference type="GO" id="GO:0003950">
    <property type="term" value="F:NAD+ poly-ADP-ribosyltransferase activity"/>
    <property type="evidence" value="ECO:0007669"/>
    <property type="project" value="UniProtKB-UniRule"/>
</dbReference>
<feature type="domain" description="PARP catalytic" evidence="3">
    <location>
        <begin position="1"/>
        <end position="112"/>
    </location>
</feature>
<keyword evidence="1" id="KW-0520">NAD</keyword>
<dbReference type="SUPFAM" id="SSF56399">
    <property type="entry name" value="ADP-ribosylation"/>
    <property type="match status" value="1"/>
</dbReference>
<evidence type="ECO:0000313" key="4">
    <source>
        <dbReference type="EMBL" id="CAE7250695.1"/>
    </source>
</evidence>